<dbReference type="PANTHER" id="PTHR33050">
    <property type="entry name" value="REVERSE TRANSCRIPTASE DOMAIN-CONTAINING PROTEIN"/>
    <property type="match status" value="1"/>
</dbReference>
<dbReference type="SUPFAM" id="SSF56349">
    <property type="entry name" value="DNA breaking-rejoining enzymes"/>
    <property type="match status" value="1"/>
</dbReference>
<protein>
    <submittedName>
        <fullName evidence="5">Uncharacterized protein</fullName>
    </submittedName>
</protein>
<dbReference type="PANTHER" id="PTHR33050:SF7">
    <property type="entry name" value="RIBONUCLEASE H"/>
    <property type="match status" value="1"/>
</dbReference>
<reference evidence="5 6" key="1">
    <citation type="submission" date="2019-12" db="EMBL/GenBank/DDBJ databases">
        <authorList>
            <person name="Floudas D."/>
            <person name="Bentzer J."/>
            <person name="Ahren D."/>
            <person name="Johansson T."/>
            <person name="Persson P."/>
            <person name="Tunlid A."/>
        </authorList>
    </citation>
    <scope>NUCLEOTIDE SEQUENCE [LARGE SCALE GENOMIC DNA]</scope>
    <source>
        <strain evidence="5 6">CBS 102.39</strain>
    </source>
</reference>
<dbReference type="InterPro" id="IPR013762">
    <property type="entry name" value="Integrase-like_cat_sf"/>
</dbReference>
<dbReference type="GO" id="GO:0003677">
    <property type="term" value="F:DNA binding"/>
    <property type="evidence" value="ECO:0007669"/>
    <property type="project" value="UniProtKB-KW"/>
</dbReference>
<dbReference type="GO" id="GO:0006310">
    <property type="term" value="P:DNA recombination"/>
    <property type="evidence" value="ECO:0007669"/>
    <property type="project" value="UniProtKB-KW"/>
</dbReference>
<dbReference type="EMBL" id="JAACJL010000034">
    <property type="protein sequence ID" value="KAF4615691.1"/>
    <property type="molecule type" value="Genomic_DNA"/>
</dbReference>
<name>A0A8H4QR53_9AGAR</name>
<keyword evidence="4" id="KW-1133">Transmembrane helix</keyword>
<proteinExistence type="predicted"/>
<organism evidence="5 6">
    <name type="scientific">Agrocybe pediades</name>
    <dbReference type="NCBI Taxonomy" id="84607"/>
    <lineage>
        <taxon>Eukaryota</taxon>
        <taxon>Fungi</taxon>
        <taxon>Dikarya</taxon>
        <taxon>Basidiomycota</taxon>
        <taxon>Agaricomycotina</taxon>
        <taxon>Agaricomycetes</taxon>
        <taxon>Agaricomycetidae</taxon>
        <taxon>Agaricales</taxon>
        <taxon>Agaricineae</taxon>
        <taxon>Strophariaceae</taxon>
        <taxon>Agrocybe</taxon>
    </lineage>
</organism>
<dbReference type="InterPro" id="IPR011010">
    <property type="entry name" value="DNA_brk_join_enz"/>
</dbReference>
<evidence type="ECO:0000313" key="5">
    <source>
        <dbReference type="EMBL" id="KAF4615691.1"/>
    </source>
</evidence>
<evidence type="ECO:0000313" key="6">
    <source>
        <dbReference type="Proteomes" id="UP000521872"/>
    </source>
</evidence>
<evidence type="ECO:0000256" key="2">
    <source>
        <dbReference type="ARBA" id="ARBA00023172"/>
    </source>
</evidence>
<dbReference type="Proteomes" id="UP000521872">
    <property type="component" value="Unassembled WGS sequence"/>
</dbReference>
<dbReference type="GO" id="GO:0015074">
    <property type="term" value="P:DNA integration"/>
    <property type="evidence" value="ECO:0007669"/>
    <property type="project" value="InterPro"/>
</dbReference>
<dbReference type="InterPro" id="IPR010998">
    <property type="entry name" value="Integrase_recombinase_N"/>
</dbReference>
<comment type="caution">
    <text evidence="5">The sequence shown here is derived from an EMBL/GenBank/DDBJ whole genome shotgun (WGS) entry which is preliminary data.</text>
</comment>
<keyword evidence="6" id="KW-1185">Reference proteome</keyword>
<evidence type="ECO:0000256" key="3">
    <source>
        <dbReference type="SAM" id="MobiDB-lite"/>
    </source>
</evidence>
<keyword evidence="1" id="KW-0238">DNA-binding</keyword>
<dbReference type="Gene3D" id="1.10.150.130">
    <property type="match status" value="1"/>
</dbReference>
<keyword evidence="4" id="KW-0812">Transmembrane</keyword>
<evidence type="ECO:0000256" key="1">
    <source>
        <dbReference type="ARBA" id="ARBA00023125"/>
    </source>
</evidence>
<keyword evidence="2" id="KW-0233">DNA recombination</keyword>
<feature type="region of interest" description="Disordered" evidence="3">
    <location>
        <begin position="501"/>
        <end position="530"/>
    </location>
</feature>
<dbReference type="InterPro" id="IPR052055">
    <property type="entry name" value="Hepadnavirus_pol/RT"/>
</dbReference>
<dbReference type="SUPFAM" id="SSF47823">
    <property type="entry name" value="lambda integrase-like, N-terminal domain"/>
    <property type="match status" value="1"/>
</dbReference>
<gene>
    <name evidence="5" type="ORF">D9613_012557</name>
</gene>
<accession>A0A8H4QR53</accession>
<feature type="compositionally biased region" description="Low complexity" evidence="3">
    <location>
        <begin position="501"/>
        <end position="520"/>
    </location>
</feature>
<sequence length="1580" mass="176107">MSTPVFSRNPNDAVCPDFSSEIFRTARDAHISTHSGDTDVEAIAALTQTWTAINDAEKVAWNAQVERDAAMDAEKKRLDQERAEAAARALLLEQEAATREEMKKHRAKYVPILDQPIPDEQPILASPFVLRKVEASQYFELWYFTTEGLQDAKKSVLSGNDNTLTFVTENGVASLQATSSARESRAVISDRSLTWDQFCIATARVLQAMERANCTKEHVEMFLHFWSNIQTHPFRYKVDPDGLYRKALLSYQDTVRRNWFYTISQPNPQATYSIARINEKVLQDTFLELLGPLLIFYFPLHALNLSYCPNMRLLPRLSMPYLPFALCALPPLPYVPYHHCLMCLTRLALCALLALPYVPYLAFFALSALPRPFALCVLPRLCFICLTPPFHTLYLALAFSLRFYAVMNSVINRSRIMKPKVTLVDDIVRARLHAAPHTGHRDEKRLGLHLLTVVDFARERIFPVAQALPLRPAPSVWGERNTIFGNANDLVHGMVPTLLSPSESATTSSSNPPSKPSASTGRFAREAASAPPTPNVICALDASPSPTEPSDALALRLRQINCIYPASTWSAYLDAANLSEKYPYLVSGFRFGFIFDFPSISVTQTPPNKFSTPELATEFTKIVRSELQKDRYIGPFSRASLESHLGPFQTSPFSLIPKAGKPGKFRAIQNFSFPPVVSPAFPNPSINSFTSAVNFPCTWGSFAVASFLLGNLPPGSRIATRDVAEAFRSVPLHPSQYPAAVVRVGEDEFCVDTCGAFGARPSGGVYGHIQDAAVDIFRSQGIGPITKWVDDHIFAQVPVASLVSYNTFRASVRTFFASNGPHHAGGRLWYGAGSFSDASLRESDDDYRFPLLDLSNNSPRSANDSLFAYNMEDVDDLSRHLGIPWESSKDVPFSSAALYIGLLWDLSTSSVSLSPKKTEKYLAAIAEWSKRSTHSLDDVQQLYGKLLHASLVIPEGRAYLTGLETMLGSYGDSVLSSRHPPRSICGELDWWSASLRNSSLSRPIPLPKELVDIQAFSDASSGVGIAIVIGQHWRAWRLIPGWRTLNGSRDIGWAEAVGFELLIYAIAGSDESRRSFKLFGDNKGVVEGWWNNRSRNSAVNSVFRRIHTFLAASDRRESFFSAYVSTKLNPADAPSRGLYPSSAFLLAPIPIPTPLAGLIIDFDAPRTAKELQLGRFPPPLNTTSTPSRFSRLLQHTVNPSPSRPRPYPKDLTPRVSILRPHCHARDRLRRWLPSSTRLNSSSSGAVSDKDLERILQVIGARWETSTKELYGSGLLIYHVWCDTRGIEDPQRCPADNVLILNFISSCAGAYSGSSLRNIYFAVRAWHILHGRPWKINSDEIEAALEGASKLAPPQSRRPKRKPFTPTILSQIHEHFDMTSSLDVAVFACLTTIFWSAARVGEFTLPNLKAFNPTKHVKVSDVSHSTDRQGNPVTRFRLPHTKCSPTGEDVFWAAQSGVTNPESAFQTHITLNKPLPHEFLFSWNNTANQRRPLTRTKFLERVNKAVTAAGLEPLQGHGLRIGAVLEYLLRGVPFDVVRVIGRWSSDAFILYLRRHAVIIARYIQDTPYHQDFIRYTMPPVR</sequence>
<keyword evidence="4" id="KW-0472">Membrane</keyword>
<evidence type="ECO:0000256" key="4">
    <source>
        <dbReference type="SAM" id="Phobius"/>
    </source>
</evidence>
<feature type="transmembrane region" description="Helical" evidence="4">
    <location>
        <begin position="346"/>
        <end position="369"/>
    </location>
</feature>
<dbReference type="Gene3D" id="1.10.443.10">
    <property type="entry name" value="Intergrase catalytic core"/>
    <property type="match status" value="1"/>
</dbReference>
<feature type="transmembrane region" description="Helical" evidence="4">
    <location>
        <begin position="381"/>
        <end position="405"/>
    </location>
</feature>